<dbReference type="Pfam" id="PF00194">
    <property type="entry name" value="Carb_anhydrase"/>
    <property type="match status" value="1"/>
</dbReference>
<evidence type="ECO:0000256" key="1">
    <source>
        <dbReference type="ARBA" id="ARBA00010718"/>
    </source>
</evidence>
<dbReference type="GO" id="GO:0005737">
    <property type="term" value="C:cytoplasm"/>
    <property type="evidence" value="ECO:0007669"/>
    <property type="project" value="TreeGrafter"/>
</dbReference>
<feature type="domain" description="Alpha-carbonic anhydrase" evidence="2">
    <location>
        <begin position="45"/>
        <end position="304"/>
    </location>
</feature>
<gene>
    <name evidence="3" type="ORF">ALC56_13026</name>
</gene>
<dbReference type="SMART" id="SM01057">
    <property type="entry name" value="Carb_anhydrase"/>
    <property type="match status" value="1"/>
</dbReference>
<dbReference type="SUPFAM" id="SSF51069">
    <property type="entry name" value="Carbonic anhydrase"/>
    <property type="match status" value="1"/>
</dbReference>
<organism evidence="3 4">
    <name type="scientific">Trachymyrmex septentrionalis</name>
    <dbReference type="NCBI Taxonomy" id="34720"/>
    <lineage>
        <taxon>Eukaryota</taxon>
        <taxon>Metazoa</taxon>
        <taxon>Ecdysozoa</taxon>
        <taxon>Arthropoda</taxon>
        <taxon>Hexapoda</taxon>
        <taxon>Insecta</taxon>
        <taxon>Pterygota</taxon>
        <taxon>Neoptera</taxon>
        <taxon>Endopterygota</taxon>
        <taxon>Hymenoptera</taxon>
        <taxon>Apocrita</taxon>
        <taxon>Aculeata</taxon>
        <taxon>Formicoidea</taxon>
        <taxon>Formicidae</taxon>
        <taxon>Myrmicinae</taxon>
        <taxon>Trachymyrmex</taxon>
    </lineage>
</organism>
<evidence type="ECO:0000313" key="3">
    <source>
        <dbReference type="EMBL" id="KYN32747.1"/>
    </source>
</evidence>
<dbReference type="KEGG" id="tsep:108754239"/>
<dbReference type="InterPro" id="IPR023561">
    <property type="entry name" value="Carbonic_anhydrase_a-class"/>
</dbReference>
<name>A0A195EXX4_9HYME</name>
<reference evidence="3 4" key="1">
    <citation type="submission" date="2016-03" db="EMBL/GenBank/DDBJ databases">
        <title>Trachymyrmex septentrionalis WGS genome.</title>
        <authorList>
            <person name="Nygaard S."/>
            <person name="Hu H."/>
            <person name="Boomsma J."/>
            <person name="Zhang G."/>
        </authorList>
    </citation>
    <scope>NUCLEOTIDE SEQUENCE [LARGE SCALE GENOMIC DNA]</scope>
    <source>
        <strain evidence="3">Tsep2-gDNA-1</strain>
        <tissue evidence="3">Whole body</tissue>
    </source>
</reference>
<dbReference type="PROSITE" id="PS51144">
    <property type="entry name" value="ALPHA_CA_2"/>
    <property type="match status" value="1"/>
</dbReference>
<dbReference type="PANTHER" id="PTHR18952">
    <property type="entry name" value="CARBONIC ANHYDRASE"/>
    <property type="match status" value="1"/>
</dbReference>
<dbReference type="PANTHER" id="PTHR18952:SF227">
    <property type="entry name" value="CARBONIC ANHYDRASE 13-RELATED"/>
    <property type="match status" value="1"/>
</dbReference>
<dbReference type="STRING" id="34720.A0A195EXX4"/>
<comment type="similarity">
    <text evidence="1">Belongs to the alpha-carbonic anhydrase family.</text>
</comment>
<dbReference type="InterPro" id="IPR001148">
    <property type="entry name" value="CA_dom"/>
</dbReference>
<dbReference type="GO" id="GO:0008270">
    <property type="term" value="F:zinc ion binding"/>
    <property type="evidence" value="ECO:0007669"/>
    <property type="project" value="InterPro"/>
</dbReference>
<dbReference type="InterPro" id="IPR036398">
    <property type="entry name" value="CA_dom_sf"/>
</dbReference>
<proteinExistence type="inferred from homology"/>
<keyword evidence="4" id="KW-1185">Reference proteome</keyword>
<dbReference type="AlphaFoldDB" id="A0A195EXX4"/>
<dbReference type="CDD" id="cd00326">
    <property type="entry name" value="alpha_CA"/>
    <property type="match status" value="1"/>
</dbReference>
<evidence type="ECO:0000313" key="4">
    <source>
        <dbReference type="Proteomes" id="UP000078541"/>
    </source>
</evidence>
<dbReference type="GO" id="GO:0004089">
    <property type="term" value="F:carbonate dehydratase activity"/>
    <property type="evidence" value="ECO:0007669"/>
    <property type="project" value="InterPro"/>
</dbReference>
<dbReference type="Proteomes" id="UP000078541">
    <property type="component" value="Unassembled WGS sequence"/>
</dbReference>
<protein>
    <submittedName>
        <fullName evidence="3">Carbonic anhydrase 1</fullName>
    </submittedName>
</protein>
<dbReference type="EMBL" id="KQ981940">
    <property type="protein sequence ID" value="KYN32747.1"/>
    <property type="molecule type" value="Genomic_DNA"/>
</dbReference>
<dbReference type="OrthoDB" id="429145at2759"/>
<evidence type="ECO:0000259" key="2">
    <source>
        <dbReference type="PROSITE" id="PS51144"/>
    </source>
</evidence>
<accession>A0A195EXX4</accession>
<sequence length="311" mass="35400">MLGFSLVECMVACSSVLLMVLLLTEILEWTQLFAWMENDYRPPTFSFGYAAYQNGPHTWKDLYPESTGSNQSPINITTRLAVVVQPSEPLRWNNYNNGPLSMTIANDGHTVILRGFWTSTTWPQLQGGPLTDTYDFFNVMFHWGPSNEEGSEHTLDYVRFPMELQIIHVKRGLKSPTDAIALGAKDGIAITSFLLQINDTDNPYLDHIISNLWRITCPGSIVYIPPFPLEWIFAPFDRDYYTYSGSLSQPPCSEIVTWIVQQEPIAISSSQIEKFRKICSVEGPLLLNCRPVQPLNDRDVYFYEESLSGNY</sequence>
<dbReference type="Gene3D" id="3.10.200.10">
    <property type="entry name" value="Alpha carbonic anhydrase"/>
    <property type="match status" value="1"/>
</dbReference>